<feature type="domain" description="FAD dependent oxidoreductase" evidence="1">
    <location>
        <begin position="64"/>
        <end position="197"/>
    </location>
</feature>
<dbReference type="EMBL" id="ML742024">
    <property type="protein sequence ID" value="KAE8155084.1"/>
    <property type="molecule type" value="Genomic_DNA"/>
</dbReference>
<evidence type="ECO:0000313" key="3">
    <source>
        <dbReference type="Proteomes" id="UP000325780"/>
    </source>
</evidence>
<protein>
    <recommendedName>
        <fullName evidence="1">FAD dependent oxidoreductase domain-containing protein</fullName>
    </recommendedName>
</protein>
<dbReference type="Proteomes" id="UP000325780">
    <property type="component" value="Unassembled WGS sequence"/>
</dbReference>
<proteinExistence type="predicted"/>
<dbReference type="SUPFAM" id="SSF51905">
    <property type="entry name" value="FAD/NAD(P)-binding domain"/>
    <property type="match status" value="1"/>
</dbReference>
<dbReference type="InterPro" id="IPR006076">
    <property type="entry name" value="FAD-dep_OxRdtase"/>
</dbReference>
<evidence type="ECO:0000313" key="2">
    <source>
        <dbReference type="EMBL" id="KAE8155084.1"/>
    </source>
</evidence>
<dbReference type="InterPro" id="IPR036188">
    <property type="entry name" value="FAD/NAD-bd_sf"/>
</dbReference>
<organism evidence="2 3">
    <name type="scientific">Aspergillus avenaceus</name>
    <dbReference type="NCBI Taxonomy" id="36643"/>
    <lineage>
        <taxon>Eukaryota</taxon>
        <taxon>Fungi</taxon>
        <taxon>Dikarya</taxon>
        <taxon>Ascomycota</taxon>
        <taxon>Pezizomycotina</taxon>
        <taxon>Eurotiomycetes</taxon>
        <taxon>Eurotiomycetidae</taxon>
        <taxon>Eurotiales</taxon>
        <taxon>Aspergillaceae</taxon>
        <taxon>Aspergillus</taxon>
        <taxon>Aspergillus subgen. Circumdati</taxon>
    </lineage>
</organism>
<gene>
    <name evidence="2" type="ORF">BDV25DRAFT_135128</name>
</gene>
<reference evidence="2 3" key="1">
    <citation type="submission" date="2019-04" db="EMBL/GenBank/DDBJ databases">
        <title>Friends and foes A comparative genomics study of 23 Aspergillus species from section Flavi.</title>
        <authorList>
            <consortium name="DOE Joint Genome Institute"/>
            <person name="Kjaerbolling I."/>
            <person name="Vesth T."/>
            <person name="Frisvad J.C."/>
            <person name="Nybo J.L."/>
            <person name="Theobald S."/>
            <person name="Kildgaard S."/>
            <person name="Isbrandt T."/>
            <person name="Kuo A."/>
            <person name="Sato A."/>
            <person name="Lyhne E.K."/>
            <person name="Kogle M.E."/>
            <person name="Wiebenga A."/>
            <person name="Kun R.S."/>
            <person name="Lubbers R.J."/>
            <person name="Makela M.R."/>
            <person name="Barry K."/>
            <person name="Chovatia M."/>
            <person name="Clum A."/>
            <person name="Daum C."/>
            <person name="Haridas S."/>
            <person name="He G."/>
            <person name="LaButti K."/>
            <person name="Lipzen A."/>
            <person name="Mondo S."/>
            <person name="Riley R."/>
            <person name="Salamov A."/>
            <person name="Simmons B.A."/>
            <person name="Magnuson J.K."/>
            <person name="Henrissat B."/>
            <person name="Mortensen U.H."/>
            <person name="Larsen T.O."/>
            <person name="Devries R.P."/>
            <person name="Grigoriev I.V."/>
            <person name="Machida M."/>
            <person name="Baker S.E."/>
            <person name="Andersen M.R."/>
        </authorList>
    </citation>
    <scope>NUCLEOTIDE SEQUENCE [LARGE SCALE GENOMIC DNA]</scope>
    <source>
        <strain evidence="2 3">IBT 18842</strain>
    </source>
</reference>
<dbReference type="AlphaFoldDB" id="A0A5N6U8Z1"/>
<dbReference type="OrthoDB" id="3251668at2759"/>
<dbReference type="Gene3D" id="3.50.50.60">
    <property type="entry name" value="FAD/NAD(P)-binding domain"/>
    <property type="match status" value="1"/>
</dbReference>
<keyword evidence="3" id="KW-1185">Reference proteome</keyword>
<sequence length="537" mass="59055">MAFMQLLLSDPGIPLQRRRDALSRALSDPGIPAPPEHRTNSFWLKDPHPTLANIQFPELPQEADIMIIGTGITGTSVARTLLEESAQAPTVNAERPKILMLETQAICSGATGRNRGHILKTAEEFIELESRHGLQAATGILRFRLAHTVIVPRKKGGRRDLSRERRQLLAQSVERVGVLDDTEGAHCGLLSKSITKPSDGDEQERLFQEFLSSGINVLHPTSVNDSRNLLGPMLPTLCRESKALYAVCVALQASLCAEMYSQFFEHFDTALTLLRNELSHSLPYLEDPTFTAGLFLSGSRHALDNAPIWNAWNTSDAREQPFVRTAAISYPFRGHGSHGSAYLYSGTDTITASHQDPDIEVVSGLPRSLVDIFSMIGSSAASERDFWYWPGSPGNLLQQQLWEPYRLAGMLAIRDGRLLHSHLDHTLAAVEGLQTRQQDIQPGSLPSTTAVVFRIVSNLAALCIALAGSDGPQTLVFNAIKYPAFVVGLEKDIINKDPGLKGTVYQAPKPDMGLIKTSNCYWRYWKNGGQAQDAFTV</sequence>
<evidence type="ECO:0000259" key="1">
    <source>
        <dbReference type="Pfam" id="PF01266"/>
    </source>
</evidence>
<accession>A0A5N6U8Z1</accession>
<dbReference type="Pfam" id="PF01266">
    <property type="entry name" value="DAO"/>
    <property type="match status" value="1"/>
</dbReference>
<name>A0A5N6U8Z1_ASPAV</name>